<dbReference type="InterPro" id="IPR000601">
    <property type="entry name" value="PKD_dom"/>
</dbReference>
<dbReference type="NCBIfam" id="TIGR04131">
    <property type="entry name" value="Bac_Flav_CTERM"/>
    <property type="match status" value="1"/>
</dbReference>
<proteinExistence type="predicted"/>
<dbReference type="Pfam" id="PF13585">
    <property type="entry name" value="CHU_C"/>
    <property type="match status" value="1"/>
</dbReference>
<organism evidence="2 3">
    <name type="scientific">Polluticaenibacter yanchengensis</name>
    <dbReference type="NCBI Taxonomy" id="3014562"/>
    <lineage>
        <taxon>Bacteria</taxon>
        <taxon>Pseudomonadati</taxon>
        <taxon>Bacteroidota</taxon>
        <taxon>Chitinophagia</taxon>
        <taxon>Chitinophagales</taxon>
        <taxon>Chitinophagaceae</taxon>
        <taxon>Polluticaenibacter</taxon>
    </lineage>
</organism>
<dbReference type="PROSITE" id="PS50093">
    <property type="entry name" value="PKD"/>
    <property type="match status" value="2"/>
</dbReference>
<evidence type="ECO:0000259" key="1">
    <source>
        <dbReference type="PROSITE" id="PS50093"/>
    </source>
</evidence>
<dbReference type="InterPro" id="IPR035986">
    <property type="entry name" value="PKD_dom_sf"/>
</dbReference>
<dbReference type="SMART" id="SM00089">
    <property type="entry name" value="PKD"/>
    <property type="match status" value="3"/>
</dbReference>
<dbReference type="InterPro" id="IPR026341">
    <property type="entry name" value="T9SS_type_B"/>
</dbReference>
<feature type="domain" description="PKD" evidence="1">
    <location>
        <begin position="2888"/>
        <end position="2952"/>
    </location>
</feature>
<dbReference type="EMBL" id="JAQGEF010000014">
    <property type="protein sequence ID" value="MDA3615575.1"/>
    <property type="molecule type" value="Genomic_DNA"/>
</dbReference>
<dbReference type="Gene3D" id="2.60.40.10">
    <property type="entry name" value="Immunoglobulins"/>
    <property type="match status" value="3"/>
</dbReference>
<name>A0ABT4UMZ0_9BACT</name>
<protein>
    <submittedName>
        <fullName evidence="2">PKD domain-containing protein</fullName>
    </submittedName>
</protein>
<reference evidence="2 3" key="1">
    <citation type="submission" date="2022-12" db="EMBL/GenBank/DDBJ databases">
        <title>Chitinophagaceae gen. sp. nov., a new member of the family Chitinophagaceae, isolated from soil in a chemical factory.</title>
        <authorList>
            <person name="Ke Z."/>
        </authorList>
    </citation>
    <scope>NUCLEOTIDE SEQUENCE [LARGE SCALE GENOMIC DNA]</scope>
    <source>
        <strain evidence="2 3">LY-5</strain>
    </source>
</reference>
<dbReference type="RefSeq" id="WP_407031902.1">
    <property type="nucleotide sequence ID" value="NZ_JAQGEF010000014.1"/>
</dbReference>
<dbReference type="CDD" id="cd00146">
    <property type="entry name" value="PKD"/>
    <property type="match status" value="3"/>
</dbReference>
<comment type="caution">
    <text evidence="2">The sequence shown here is derived from an EMBL/GenBank/DDBJ whole genome shotgun (WGS) entry which is preliminary data.</text>
</comment>
<feature type="domain" description="PKD" evidence="1">
    <location>
        <begin position="2829"/>
        <end position="2871"/>
    </location>
</feature>
<accession>A0ABT4UMZ0</accession>
<evidence type="ECO:0000313" key="2">
    <source>
        <dbReference type="EMBL" id="MDA3615575.1"/>
    </source>
</evidence>
<dbReference type="Pfam" id="PF00801">
    <property type="entry name" value="PKD"/>
    <property type="match status" value="1"/>
</dbReference>
<dbReference type="Proteomes" id="UP001210231">
    <property type="component" value="Unassembled WGS sequence"/>
</dbReference>
<dbReference type="SUPFAM" id="SSF49299">
    <property type="entry name" value="PKD domain"/>
    <property type="match status" value="3"/>
</dbReference>
<keyword evidence="3" id="KW-1185">Reference proteome</keyword>
<evidence type="ECO:0000313" key="3">
    <source>
        <dbReference type="Proteomes" id="UP001210231"/>
    </source>
</evidence>
<dbReference type="InterPro" id="IPR022409">
    <property type="entry name" value="PKD/Chitinase_dom"/>
</dbReference>
<dbReference type="InterPro" id="IPR013783">
    <property type="entry name" value="Ig-like_fold"/>
</dbReference>
<sequence>MCWFNIKSQSGLRVIILLLALFFNVSVFGQVPANDNCSNATAITISDDGYGVGKFGTGKFDITNATVVPGETFAPAILVASLNSKSVWYKFTLANTRSIRVTLSQDDVEVTAGDVGFAVYKSDDCTINNGKLSTKLTPIATFGNTFHPCVEKGVYYIQVSAKAVAKGSVIIDVEVDYPSGSNFDNPESPHEFGNLSAGVRAIDFDTECLSIKSQSEKCTGLPDADLYNKTAWFTFTTAGYFDALSILSASPNGNFNYPDAIFGYNLYKGDAKADGVDKLTLIDACVNLKANSNGYYPTLKHYNCNELEVSTTYSIQFFVKSDFISPVRIAINTLGVVPTKGFEPLTSINPANDLGLINVTTPVQYINKSDMFACNAKSENSVCTSIFPEAGVIIGGTTYNLSQYYTFKLDEPHKITFNFNSTCGYNLVLRVFKKELDVACPVLVATDSVHFGSAYVTLDCLTKGEYLVQVLGVNFEEPFNRYYYGSLYNSGSPLCLMRQLGSTINAYYTAYKSFSINKFSLNKPYAIDSINKKVPLEYNTTYQSVSDVLGCDKTVMPDGQICTGSSAFNRAIYREFVVDKNGIVVIGNKAYPLTYKVYKGSAEELANAQNVNAAGEFITGLEPLTPCFDYYAYCYDDKLCVTPGVYTLVTAGNDGNIGQGDQPTFYFYKAETKFSSATKAENLGDIIAGFNGAPSGSITSAIDTFSCIDNYIPIPDYTACRYNGIEANKAIYREFYLSNDAIVNIYENGDCNYFSNFGVFTGRISVDGEAGLKVVPGWGCTRNVASSECAPLAAGWYTVISFGTGNTYDDLIKNISNFEIGGHVGKPTRITITVSVACPKPKFNRPDLASIDASTNKPHLIEWKARAQHTAAVPVTYQTYTLPTENFNCINDTPFINHPIKACANGNLKVAYWVIETTQESFVNISVPGMTVQLFEKDVRTHKNDFPDLKPVQECVPSNNGHEISICKLQPGVYTIVGFKGGQSGCSSTAPTIYIDKVGVSRFDFATNAYDFGVIPPDSAWYNGKVGDVHPDFPALAPSSDIFYCTTGAFATDPKEADCYMEINPTVYKDTINNANYTTDRVVGYPTIIKRNLWYSFVVEHSGWVTVKVNGLTEGKKDSPPFVVYKSDEDGHLSLVELKNQGKIDSTLTQGLTTVGTNYTGWYCTTNENLRFFRDPCNTKIERYYIVVNNRNGYGSHDFNHFRPNTQISVSILFDSVIYQPTKFDFYSKANNIGSNLTAGVYNGEVDNFTCATVNVTDPVQSFSTYAKKTLWYKFSVAKSGQVAIGMIKNKQWYYDNSQLQLFRETKAGDSTSVGLQYINTGTYYDSESRQYRSISCVAPGTYYIILTGYNSTDEDAFPNIRVIESVGDYCGSPVPINLKGIGSASGTATVNCHTIGTDYGEFGPNITCPEGGVTSQYKTSWFRIDVDSDEILDVTVYVDETTNASSSQIKYRLMTGNCGAMQEQSCVLDALTRNTYECLTRGSYYLQVLTPVIAGNAIVNGDIKLNISAVKHVGECSPMVTCLVNSNFLYQFDCTKDTAVRFINYSTFGDDITYEWNFGHNNAKSSEVSPSYFYPALDVEKTYKVKLTVTNKSCNRSEIREIDVTIPARPYVNIGNDVSFCEGPRSMTLDASSFEGATYVWNTGATTPTIDVQHNGMRQYTVRVDYNNCVARDTINIYMNTLQPRIASVALCEGDIVPLNSSRGQGEQIVWQNGYIGPNFSVSVPGVYYANILLYGCTVTDSFYVTIPSLSKPLGQNRSVCMSASKPYVLNAQMAGAQSYKWQDGSGQPTYNVTLPGKYWVEVRLANCIVRDTVIISQTTLPSVTLTTNSFCAGDSVLLNPKLPADFSNILWSNGATSPTLWVKAGGIYSVAASNNNGCAINSNQVTITEKPLPVLTISKVYKDICFADSAVLTATAGLSNYLWHNGSTARSVKVFGIGKYWVKARGANGCFNSDTLVITENYPVKHIAIDTLMCLYPLVDYVSPSGKRLRNSGNYRDTLRYQNGCDSVLFTIRLSRRPITTETKTVVVCEFENYILPGGKSVNTAGLYRDTLSYANTNCDSARFNITITIYRAVKRNIDTTICRGTSFELPYSKRLVNTEGEHRDTIKSVRNNCDSLILIYKVGFFVQKNVVIDTTICEIASYVSPGGKTFNTAGTYSDVLKYVATGCDSVFYTINIKVLPVKREPRPVSICEHASYRLPSGKVITRAGVYSDTLRYSNSTCDSVIYTYTLSIIYPDLKTINANICLNDSYRLPSGIRVNTDGIYLDTLRFVGNGCDSVRYTVNLTVWRPSYRDSSVTICIGNNFKLPLSGRQVNTAGIYNDTLKSVQFNCDSIITRYTITVLDKIRKTIDTTICEIDSYVSPGGKTFNTAGTYSDTLRYVVTGCDSVIYTVNLKVLPVKREPRPVSICEHASYRLPSGKVITQAGVYSDTLRYSNSACDSVIYTYTLSIIYPGLKTINANICLNDSYRLPSGIRVNTDGIYLDTLRFAGNGCDSVRYTVNLTVWRPSYRDSSVTICIGNNFKLPLSGRQVNTAGVYNDTLKSVQFNCDSIITSYRITVMPKLTETLNIDFCEGSAYKSPSGKILNQTGTYADTLRYVVSGCDSVIYAIHLREFKVTRQNINAEICYDQTYTFLSGRVVNTTGIYNDTLRYQVTQCDSLITVYNLLVKQPIQTTETVYKCTGQTHRLPDGRTVNAAGVYTSNVLQSNGCTGTHITTVNYYPPILVTLTASAPSVCYNQNVTITATVSGGNGNPYQYTWTPSGSNTNTMTLTQLKTSATVSLIVNDGCSTPGAAQSLRVEVTLLPDVSFTVRPSAGCMPLTVNMDLKTNATTSYLWNFGNGETSQSPNPVYTYNIPGTYNISVKAKDGFGCENEKLLVNAVTVHDVPIAGFTASPYPGIAFNRRVEFKNESQGAVRYQWQFGNPFATSRDVNPVHVFGDTGLYKVRLIAYNEHNCTDTAYLDYEISGTSAQVHIPNAFSPNGDGKNDVFRIFGLNIVTAKTRIFNRYGELIWEGDTFNGYWNGVHQKTQKDQISGAYVYYIQVDFKNGSSKSYKGTVSLVR</sequence>
<dbReference type="Gene3D" id="2.60.120.380">
    <property type="match status" value="2"/>
</dbReference>
<gene>
    <name evidence="2" type="ORF">O3P16_12210</name>
</gene>